<proteinExistence type="predicted"/>
<comment type="caution">
    <text evidence="1">The sequence shown here is derived from an EMBL/GenBank/DDBJ whole genome shotgun (WGS) entry which is preliminary data.</text>
</comment>
<dbReference type="AlphaFoldDB" id="A0A9W6GK35"/>
<dbReference type="RefSeq" id="WP_281835842.1">
    <property type="nucleotide sequence ID" value="NZ_BSDY01000009.1"/>
</dbReference>
<reference evidence="1" key="1">
    <citation type="submission" date="2022-12" db="EMBL/GenBank/DDBJ databases">
        <title>Reference genome sequencing for broad-spectrum identification of bacterial and archaeal isolates by mass spectrometry.</title>
        <authorList>
            <person name="Sekiguchi Y."/>
            <person name="Tourlousse D.M."/>
        </authorList>
    </citation>
    <scope>NUCLEOTIDE SEQUENCE</scope>
    <source>
        <strain evidence="1">10succ1</strain>
    </source>
</reference>
<name>A0A9W6GK35_9FUSO</name>
<protein>
    <submittedName>
        <fullName evidence="1">Uncharacterized protein</fullName>
    </submittedName>
</protein>
<dbReference type="Proteomes" id="UP001144471">
    <property type="component" value="Unassembled WGS sequence"/>
</dbReference>
<gene>
    <name evidence="1" type="ORF">PM10SUCC1_21020</name>
</gene>
<sequence>MKRKIFKKVLLVFMGAIFFTGCNRISPVEGRGREDLQKEIPIKTSSEARTTYSYGETFELEEGGGFFSTPERANIIYTPEDSSGFITFKTKDKVKSILIRSRRRGNYVKLEKPVVITTSTGGSTTSFYLNEEELISLLKIIQEEDLSIKINTYSNYRIVKHRGRARNRNIAYASSFERVVEVSRKLSRS</sequence>
<dbReference type="PROSITE" id="PS51257">
    <property type="entry name" value="PROKAR_LIPOPROTEIN"/>
    <property type="match status" value="1"/>
</dbReference>
<accession>A0A9W6GK35</accession>
<organism evidence="1 2">
    <name type="scientific">Propionigenium maris DSM 9537</name>
    <dbReference type="NCBI Taxonomy" id="1123000"/>
    <lineage>
        <taxon>Bacteria</taxon>
        <taxon>Fusobacteriati</taxon>
        <taxon>Fusobacteriota</taxon>
        <taxon>Fusobacteriia</taxon>
        <taxon>Fusobacteriales</taxon>
        <taxon>Fusobacteriaceae</taxon>
        <taxon>Propionigenium</taxon>
    </lineage>
</organism>
<keyword evidence="2" id="KW-1185">Reference proteome</keyword>
<dbReference type="EMBL" id="BSDY01000009">
    <property type="protein sequence ID" value="GLI56588.1"/>
    <property type="molecule type" value="Genomic_DNA"/>
</dbReference>
<evidence type="ECO:0000313" key="2">
    <source>
        <dbReference type="Proteomes" id="UP001144471"/>
    </source>
</evidence>
<evidence type="ECO:0000313" key="1">
    <source>
        <dbReference type="EMBL" id="GLI56588.1"/>
    </source>
</evidence>